<dbReference type="AlphaFoldDB" id="A0A3M9XQT7"/>
<evidence type="ECO:0000313" key="2">
    <source>
        <dbReference type="Proteomes" id="UP000268623"/>
    </source>
</evidence>
<name>A0A3M9XQT7_9HYPH</name>
<accession>A0A3M9XQT7</accession>
<dbReference type="EMBL" id="QWDD01000001">
    <property type="protein sequence ID" value="RNJ49280.1"/>
    <property type="molecule type" value="Genomic_DNA"/>
</dbReference>
<sequence>MSAAFILLAIVLSAFAAFKLFEIFLAIDLDRLAKRAKWSGKFFSTTRDIISNDILPLEMIETLAFWNDAVADKSVPFLLAMALKNRQKKLLSSSKSKRSYKVDEERVFLQNNPEIADKYLDAIVYAITTIGYSHWLWGPAIRMTVADMCIENKKQRVEGFSRAVQREVRVSKHHTELASACCAT</sequence>
<proteinExistence type="predicted"/>
<dbReference type="Proteomes" id="UP000268623">
    <property type="component" value="Unassembled WGS sequence"/>
</dbReference>
<evidence type="ECO:0000313" key="1">
    <source>
        <dbReference type="EMBL" id="RNJ49280.1"/>
    </source>
</evidence>
<dbReference type="RefSeq" id="WP_123175250.1">
    <property type="nucleotide sequence ID" value="NZ_QWDD01000001.1"/>
</dbReference>
<reference evidence="1 2" key="1">
    <citation type="submission" date="2018-08" db="EMBL/GenBank/DDBJ databases">
        <title>Genome sequence of Methylocystis hirsuta CSC1, a methanotroph able to accumulate PHAs.</title>
        <authorList>
            <person name="Bordel S."/>
            <person name="Rodriguez E."/>
            <person name="Gancedo J."/>
            <person name="Munoz R."/>
        </authorList>
    </citation>
    <scope>NUCLEOTIDE SEQUENCE [LARGE SCALE GENOMIC DNA]</scope>
    <source>
        <strain evidence="1 2">CSC1</strain>
    </source>
</reference>
<organism evidence="1 2">
    <name type="scientific">Methylocystis hirsuta</name>
    <dbReference type="NCBI Taxonomy" id="369798"/>
    <lineage>
        <taxon>Bacteria</taxon>
        <taxon>Pseudomonadati</taxon>
        <taxon>Pseudomonadota</taxon>
        <taxon>Alphaproteobacteria</taxon>
        <taxon>Hyphomicrobiales</taxon>
        <taxon>Methylocystaceae</taxon>
        <taxon>Methylocystis</taxon>
    </lineage>
</organism>
<protein>
    <submittedName>
        <fullName evidence="1">Uncharacterized protein</fullName>
    </submittedName>
</protein>
<dbReference type="OrthoDB" id="9968314at2"/>
<gene>
    <name evidence="1" type="ORF">D1O30_06385</name>
</gene>
<comment type="caution">
    <text evidence="1">The sequence shown here is derived from an EMBL/GenBank/DDBJ whole genome shotgun (WGS) entry which is preliminary data.</text>
</comment>
<keyword evidence="2" id="KW-1185">Reference proteome</keyword>